<reference evidence="3 4" key="1">
    <citation type="submission" date="2016-10" db="EMBL/GenBank/DDBJ databases">
        <authorList>
            <person name="Varghese N."/>
            <person name="Submissions S."/>
        </authorList>
    </citation>
    <scope>NUCLEOTIDE SEQUENCE [LARGE SCALE GENOMIC DNA]</scope>
    <source>
        <strain evidence="3 4">IBRC-M10081</strain>
    </source>
</reference>
<name>A0A662Z4T8_9STAP</name>
<dbReference type="InterPro" id="IPR006442">
    <property type="entry name" value="Antitoxin_Phd/YefM"/>
</dbReference>
<evidence type="ECO:0000313" key="3">
    <source>
        <dbReference type="EMBL" id="SEW14324.1"/>
    </source>
</evidence>
<dbReference type="NCBIfam" id="TIGR01552">
    <property type="entry name" value="phd_fam"/>
    <property type="match status" value="1"/>
</dbReference>
<dbReference type="Gene3D" id="6.10.250.330">
    <property type="match status" value="1"/>
</dbReference>
<evidence type="ECO:0000313" key="4">
    <source>
        <dbReference type="Proteomes" id="UP000243605"/>
    </source>
</evidence>
<keyword evidence="4" id="KW-1185">Reference proteome</keyword>
<accession>A0A662Z4T8</accession>
<dbReference type="Proteomes" id="UP000243605">
    <property type="component" value="Unassembled WGS sequence"/>
</dbReference>
<dbReference type="RefSeq" id="WP_091476022.1">
    <property type="nucleotide sequence ID" value="NZ_FOIT01000006.1"/>
</dbReference>
<dbReference type="InterPro" id="IPR036165">
    <property type="entry name" value="YefM-like_sf"/>
</dbReference>
<protein>
    <recommendedName>
        <fullName evidence="2">Antitoxin</fullName>
    </recommendedName>
</protein>
<dbReference type="InterPro" id="IPR051405">
    <property type="entry name" value="phD/YefM_antitoxin"/>
</dbReference>
<evidence type="ECO:0000256" key="1">
    <source>
        <dbReference type="ARBA" id="ARBA00009981"/>
    </source>
</evidence>
<dbReference type="AlphaFoldDB" id="A0A662Z4T8"/>
<dbReference type="EMBL" id="FOIT01000006">
    <property type="protein sequence ID" value="SEW14324.1"/>
    <property type="molecule type" value="Genomic_DNA"/>
</dbReference>
<comment type="similarity">
    <text evidence="1 2">Belongs to the phD/YefM antitoxin family.</text>
</comment>
<comment type="function">
    <text evidence="2">Antitoxin component of a type II toxin-antitoxin (TA) system.</text>
</comment>
<proteinExistence type="inferred from homology"/>
<dbReference type="PANTHER" id="PTHR33713:SF6">
    <property type="entry name" value="ANTITOXIN YEFM"/>
    <property type="match status" value="1"/>
</dbReference>
<dbReference type="SUPFAM" id="SSF143120">
    <property type="entry name" value="YefM-like"/>
    <property type="match status" value="1"/>
</dbReference>
<dbReference type="OrthoDB" id="9802003at2"/>
<dbReference type="PANTHER" id="PTHR33713">
    <property type="entry name" value="ANTITOXIN YAFN-RELATED"/>
    <property type="match status" value="1"/>
</dbReference>
<evidence type="ECO:0000256" key="2">
    <source>
        <dbReference type="RuleBase" id="RU362080"/>
    </source>
</evidence>
<dbReference type="Gene3D" id="3.40.1620.10">
    <property type="entry name" value="YefM-like domain"/>
    <property type="match status" value="1"/>
</dbReference>
<gene>
    <name evidence="3" type="ORF">SAMN05192557_1794</name>
</gene>
<organism evidence="3 4">
    <name type="scientific">Aliicoccus persicus</name>
    <dbReference type="NCBI Taxonomy" id="930138"/>
    <lineage>
        <taxon>Bacteria</taxon>
        <taxon>Bacillati</taxon>
        <taxon>Bacillota</taxon>
        <taxon>Bacilli</taxon>
        <taxon>Bacillales</taxon>
        <taxon>Staphylococcaceae</taxon>
        <taxon>Aliicoccus</taxon>
    </lineage>
</organism>
<sequence>MSVISYSNARKNFRAIIDKVNEDSDPVIITTKDEKNAVLISEADYNAIVETLYLTSTAANAKYLSQSISQLEDGYTTEVTLDEDN</sequence>
<dbReference type="Pfam" id="PF02604">
    <property type="entry name" value="PhdYeFM_antitox"/>
    <property type="match status" value="1"/>
</dbReference>